<sequence>MTDQAYPQPPARPTKKPLRAPSPAEIAKVRLLGHWSGFFTWLNETKRLEVSFFPGEPQACPAHGGASGEAFRFFPDADFTGGGICNSCAHVRAANGIDLVAGILQDLPDGHGLAAEAALAQSVAWADEYALEADLPPLACPASAVQVGRWLQADHNEAPTRYLISRGLAVGRLPAALRGIATMPAKGRFKTKPPQVLALVRAPDGRPITYHYIPLSEHYGRAPEDAPGKKGTAPLDKQIGIAGAYIELGAEHAATLIVAEGVETALAGAELFARARPEAGPPRVRAIQVGGGLKSQVIPPDVQEVIYLMDRDPTALRTRTPCTSFALKF</sequence>
<accession>A0A1D8IR55</accession>
<dbReference type="InterPro" id="IPR013237">
    <property type="entry name" value="Phage_T7_Gp4_N"/>
</dbReference>
<dbReference type="Pfam" id="PF08273">
    <property type="entry name" value="Zn_Ribbon_Prim"/>
    <property type="match status" value="1"/>
</dbReference>
<name>A0A1D8IR55_9GAMM</name>
<evidence type="ECO:0000313" key="3">
    <source>
        <dbReference type="EMBL" id="AOU98864.1"/>
    </source>
</evidence>
<dbReference type="GO" id="GO:0004386">
    <property type="term" value="F:helicase activity"/>
    <property type="evidence" value="ECO:0007669"/>
    <property type="project" value="InterPro"/>
</dbReference>
<feature type="domain" description="DNA primase/helicase Gp4 N-terminal Bacteriophage T7-like" evidence="2">
    <location>
        <begin position="55"/>
        <end position="97"/>
    </location>
</feature>
<organism evidence="3 4">
    <name type="scientific">Acidihalobacter yilgarnensis</name>
    <dbReference type="NCBI Taxonomy" id="2819280"/>
    <lineage>
        <taxon>Bacteria</taxon>
        <taxon>Pseudomonadati</taxon>
        <taxon>Pseudomonadota</taxon>
        <taxon>Gammaproteobacteria</taxon>
        <taxon>Chromatiales</taxon>
        <taxon>Ectothiorhodospiraceae</taxon>
        <taxon>Acidihalobacter</taxon>
    </lineage>
</organism>
<proteinExistence type="predicted"/>
<dbReference type="AlphaFoldDB" id="A0A1D8IR55"/>
<reference evidence="4" key="1">
    <citation type="submission" date="2016-09" db="EMBL/GenBank/DDBJ databases">
        <title>Acidihalobacter prosperus F5.</title>
        <authorList>
            <person name="Khaleque H.N."/>
            <person name="Ramsay J.P."/>
            <person name="Kaksonen A.H."/>
            <person name="Boxall N.J."/>
            <person name="Watkin E.L.J."/>
        </authorList>
    </citation>
    <scope>NUCLEOTIDE SEQUENCE [LARGE SCALE GENOMIC DNA]</scope>
    <source>
        <strain evidence="4">F5</strain>
    </source>
</reference>
<dbReference type="Proteomes" id="UP000095401">
    <property type="component" value="Chromosome"/>
</dbReference>
<protein>
    <recommendedName>
        <fullName evidence="2">DNA primase/helicase Gp4 N-terminal Bacteriophage T7-like domain-containing protein</fullName>
    </recommendedName>
</protein>
<evidence type="ECO:0000313" key="4">
    <source>
        <dbReference type="Proteomes" id="UP000095401"/>
    </source>
</evidence>
<dbReference type="GO" id="GO:0008270">
    <property type="term" value="F:zinc ion binding"/>
    <property type="evidence" value="ECO:0007669"/>
    <property type="project" value="InterPro"/>
</dbReference>
<gene>
    <name evidence="3" type="ORF">BI364_13660</name>
</gene>
<dbReference type="KEGG" id="aprs:BI364_13660"/>
<dbReference type="SMART" id="SM00778">
    <property type="entry name" value="Prim_Zn_Ribbon"/>
    <property type="match status" value="1"/>
</dbReference>
<evidence type="ECO:0000256" key="1">
    <source>
        <dbReference type="SAM" id="MobiDB-lite"/>
    </source>
</evidence>
<keyword evidence="4" id="KW-1185">Reference proteome</keyword>
<dbReference type="EMBL" id="CP017415">
    <property type="protein sequence ID" value="AOU98864.1"/>
    <property type="molecule type" value="Genomic_DNA"/>
</dbReference>
<evidence type="ECO:0000259" key="2">
    <source>
        <dbReference type="SMART" id="SM00778"/>
    </source>
</evidence>
<feature type="region of interest" description="Disordered" evidence="1">
    <location>
        <begin position="1"/>
        <end position="21"/>
    </location>
</feature>